<evidence type="ECO:0000313" key="11">
    <source>
        <dbReference type="Proteomes" id="UP000037510"/>
    </source>
</evidence>
<dbReference type="Proteomes" id="UP000037510">
    <property type="component" value="Unassembled WGS sequence"/>
</dbReference>
<evidence type="ECO:0000256" key="7">
    <source>
        <dbReference type="ARBA" id="ARBA00037107"/>
    </source>
</evidence>
<reference evidence="10 11" key="1">
    <citation type="journal article" date="2015" name="Genome Biol. Evol.">
        <title>The genome of winter moth (Operophtera brumata) provides a genomic perspective on sexual dimorphism and phenology.</title>
        <authorList>
            <person name="Derks M.F."/>
            <person name="Smit S."/>
            <person name="Salis L."/>
            <person name="Schijlen E."/>
            <person name="Bossers A."/>
            <person name="Mateman C."/>
            <person name="Pijl A.S."/>
            <person name="de Ridder D."/>
            <person name="Groenen M.A."/>
            <person name="Visser M.E."/>
            <person name="Megens H.J."/>
        </authorList>
    </citation>
    <scope>NUCLEOTIDE SEQUENCE [LARGE SCALE GENOMIC DNA]</scope>
    <source>
        <strain evidence="10">WM2013NL</strain>
        <tissue evidence="10">Head and thorax</tissue>
    </source>
</reference>
<dbReference type="InterPro" id="IPR002110">
    <property type="entry name" value="Ankyrin_rpt"/>
</dbReference>
<evidence type="ECO:0000256" key="8">
    <source>
        <dbReference type="PROSITE-ProRule" id="PRU00023"/>
    </source>
</evidence>
<evidence type="ECO:0000313" key="10">
    <source>
        <dbReference type="EMBL" id="KOB65647.1"/>
    </source>
</evidence>
<dbReference type="PROSITE" id="PS50088">
    <property type="entry name" value="ANK_REPEAT"/>
    <property type="match status" value="1"/>
</dbReference>
<comment type="subcellular location">
    <subcellularLocation>
        <location evidence="1">Endoplasmic reticulum membrane</location>
    </subcellularLocation>
</comment>
<comment type="caution">
    <text evidence="10">The sequence shown here is derived from an EMBL/GenBank/DDBJ whole genome shotgun (WGS) entry which is preliminary data.</text>
</comment>
<keyword evidence="4 8" id="KW-0040">ANK repeat</keyword>
<organism evidence="10 11">
    <name type="scientific">Operophtera brumata</name>
    <name type="common">Winter moth</name>
    <name type="synonym">Phalaena brumata</name>
    <dbReference type="NCBI Taxonomy" id="104452"/>
    <lineage>
        <taxon>Eukaryota</taxon>
        <taxon>Metazoa</taxon>
        <taxon>Ecdysozoa</taxon>
        <taxon>Arthropoda</taxon>
        <taxon>Hexapoda</taxon>
        <taxon>Insecta</taxon>
        <taxon>Pterygota</taxon>
        <taxon>Neoptera</taxon>
        <taxon>Endopterygota</taxon>
        <taxon>Lepidoptera</taxon>
        <taxon>Glossata</taxon>
        <taxon>Ditrysia</taxon>
        <taxon>Geometroidea</taxon>
        <taxon>Geometridae</taxon>
        <taxon>Larentiinae</taxon>
        <taxon>Operophtera</taxon>
    </lineage>
</organism>
<dbReference type="InterPro" id="IPR055285">
    <property type="entry name" value="ANKRD13_C"/>
</dbReference>
<evidence type="ECO:0000259" key="9">
    <source>
        <dbReference type="Pfam" id="PF11904"/>
    </source>
</evidence>
<dbReference type="AlphaFoldDB" id="A0A0L7KQU9"/>
<dbReference type="InterPro" id="IPR021832">
    <property type="entry name" value="ANKRD13"/>
</dbReference>
<sequence>MSNTICNVDEDTFPLHECVFTGDVRKLSSLLRFSNVTRKDKHGNTALHLAVMLGRKECVQLLLAHSAPVKVKNNAGWSPLAEAISYGDRQTISSLVRKLKQQAREQMERRRPDLIRALSQIQDFYMELKWDFHSWVPLVSRILPSDVCKIYKAGSSIRLDTTLVDFSDMKWERGDISFIFQGEKPPSESLTVLDNKAKVYQRVRYEETEHEIEDEVDILMSSDILAAQMSTKGISFTRAQSGWIFREDRKETIAGLYKSDIYTITGLVLESRKRREHLSTDDLQKNKAIIESLTKGNAHSLESNGGEPVRRASLNPPPESSVNWVTYISAPPGQYPGLGRDLVYKESSRNFRATLAMSNDFPLSVDMLLNVLEIIAPFKHFAKLRQFVAMKLPTGFPVKVDIPILPTVTAKITFQKFDFRDDIEHELFIIPEDFVEDPLRFPDL</sequence>
<proteinExistence type="predicted"/>
<feature type="domain" description="Ankyrin repeat" evidence="9">
    <location>
        <begin position="158"/>
        <end position="424"/>
    </location>
</feature>
<keyword evidence="2" id="KW-0677">Repeat</keyword>
<evidence type="ECO:0000256" key="6">
    <source>
        <dbReference type="ARBA" id="ARBA00023186"/>
    </source>
</evidence>
<feature type="repeat" description="ANK" evidence="8">
    <location>
        <begin position="42"/>
        <end position="74"/>
    </location>
</feature>
<evidence type="ECO:0000256" key="1">
    <source>
        <dbReference type="ARBA" id="ARBA00004586"/>
    </source>
</evidence>
<name>A0A0L7KQU9_OPEBR</name>
<dbReference type="STRING" id="104452.A0A0L7KQU9"/>
<keyword evidence="3" id="KW-0256">Endoplasmic reticulum</keyword>
<gene>
    <name evidence="10" type="ORF">OBRU01_22431</name>
</gene>
<protein>
    <submittedName>
        <fullName evidence="10">Putative ankyrin repeat protein</fullName>
    </submittedName>
</protein>
<dbReference type="GO" id="GO:0006621">
    <property type="term" value="P:protein retention in ER lumen"/>
    <property type="evidence" value="ECO:0007669"/>
    <property type="project" value="TreeGrafter"/>
</dbReference>
<evidence type="ECO:0000256" key="4">
    <source>
        <dbReference type="ARBA" id="ARBA00023043"/>
    </source>
</evidence>
<dbReference type="PROSITE" id="PS50297">
    <property type="entry name" value="ANK_REP_REGION"/>
    <property type="match status" value="1"/>
</dbReference>
<dbReference type="Pfam" id="PF11904">
    <property type="entry name" value="ANKRD13_C"/>
    <property type="match status" value="1"/>
</dbReference>
<keyword evidence="5" id="KW-0472">Membrane</keyword>
<dbReference type="PANTHER" id="PTHR12447:SF25">
    <property type="entry name" value="ANKYRIN REPEAT DOMAIN-CONTAINING PROTEIN 13C"/>
    <property type="match status" value="1"/>
</dbReference>
<comment type="function">
    <text evidence="7">Acts as a molecular chaperone for G protein-coupled receptors, regulating their biogenesis and exit from the ER.</text>
</comment>
<dbReference type="PANTHER" id="PTHR12447">
    <property type="entry name" value="ANKYRIN REPEAT DOMAIN-CONTAINING PROTEIN 13"/>
    <property type="match status" value="1"/>
</dbReference>
<dbReference type="GO" id="GO:0005102">
    <property type="term" value="F:signaling receptor binding"/>
    <property type="evidence" value="ECO:0007669"/>
    <property type="project" value="TreeGrafter"/>
</dbReference>
<evidence type="ECO:0000256" key="3">
    <source>
        <dbReference type="ARBA" id="ARBA00022824"/>
    </source>
</evidence>
<evidence type="ECO:0000256" key="2">
    <source>
        <dbReference type="ARBA" id="ARBA00022737"/>
    </source>
</evidence>
<dbReference type="SUPFAM" id="SSF48403">
    <property type="entry name" value="Ankyrin repeat"/>
    <property type="match status" value="1"/>
</dbReference>
<dbReference type="GO" id="GO:0005789">
    <property type="term" value="C:endoplasmic reticulum membrane"/>
    <property type="evidence" value="ECO:0007669"/>
    <property type="project" value="UniProtKB-SubCell"/>
</dbReference>
<dbReference type="SMART" id="SM00248">
    <property type="entry name" value="ANK"/>
    <property type="match status" value="2"/>
</dbReference>
<keyword evidence="6" id="KW-0143">Chaperone</keyword>
<dbReference type="EMBL" id="JTDY01006851">
    <property type="protein sequence ID" value="KOB65647.1"/>
    <property type="molecule type" value="Genomic_DNA"/>
</dbReference>
<evidence type="ECO:0000256" key="5">
    <source>
        <dbReference type="ARBA" id="ARBA00023136"/>
    </source>
</evidence>
<dbReference type="FunFam" id="1.25.40.20:FF:000302">
    <property type="entry name" value="Ankyrin repeat containing protein"/>
    <property type="match status" value="1"/>
</dbReference>
<dbReference type="Pfam" id="PF12796">
    <property type="entry name" value="Ank_2"/>
    <property type="match status" value="1"/>
</dbReference>
<accession>A0A0L7KQU9</accession>
<dbReference type="InterPro" id="IPR036770">
    <property type="entry name" value="Ankyrin_rpt-contain_sf"/>
</dbReference>
<dbReference type="Gene3D" id="1.25.40.20">
    <property type="entry name" value="Ankyrin repeat-containing domain"/>
    <property type="match status" value="1"/>
</dbReference>
<dbReference type="OrthoDB" id="1585644at2759"/>
<keyword evidence="11" id="KW-1185">Reference proteome</keyword>